<feature type="transmembrane region" description="Helical" evidence="1">
    <location>
        <begin position="900"/>
        <end position="923"/>
    </location>
</feature>
<evidence type="ECO:0000256" key="2">
    <source>
        <dbReference type="SAM" id="SignalP"/>
    </source>
</evidence>
<accession>A0A2P6N6P2</accession>
<dbReference type="EMBL" id="MDYQ01000177">
    <property type="protein sequence ID" value="PRP79618.1"/>
    <property type="molecule type" value="Genomic_DNA"/>
</dbReference>
<keyword evidence="2" id="KW-0732">Signal</keyword>
<sequence>MRAALLTLLVFASSFLAVSSQPAACELNDPLRCWLRDLSFTIPDTRIEQTGLTVDITNTTCHSLYLADVSSSTTAFEGASINASANGLGITCRGNWSVTIDYAPLNLITIPGQVYIVLDNTNTTQSISTKYNSTTRMADSAHLDACFVAINISYIEFEGETGPFLNTFRGVLVPFLEFNANKTVCDQLDKYIGNDTTTILHDLAQQMQNYTDTKPDNITVISQYDFVDVRKHSFVNVTDYVLNELIGTKGVINIDLIMNKLTRGTGRFDMSEGIPTYVKENFGFNIPDPKFDITIPNYGQLTLSIDGADVRGVDTWKSFDLLVPTGPQILDSSFGEISAKFQLTWEGLGQFSVRVNFSVVVDLHGQASDSVLRESGSIYLSLSSVQLNSSMFLGIDSDINSIRSNQFTDPQCLVSEIRVFNMTGLVLDFDMKEMSLTPTLSTTGPLAHDLDKLVSDASAFIVGSVGPAIPVLIYNAAIQPGRHTLNEKLMAILTEERQCPTYEDPNDGTINGRATGISIGAILGIFLAICVIAAIYLRSERNKSYTPEESRLISEYLEGVDVLPTGATSLFLDPSIGITIRYGVALVTLFNMALFVSSNSSVGASVYVFLSTPDTRIQLPSTFNFGLENSVKDMWKAGVYPLSILIAVFSGLWPYVKLTLMLVCWVIPPRFIPLKHRGRILTVLDVMGKWSLIDAYVLIIMMVAFHFHIQPPAPLVVDAYVQPHWGFYSFLLATMLSLIITHIVIHYHRKSKELGTTHFKLNDDGEVRIVEEKNSLCNLAIEGKTEKRAKLLKFGLTAAVLLAFVLVIVGVVVTSFSFKFKGAFELLLIFLDEPTERSFSLITLGGALASAALEPNSIGTRFIQVTFFVFGLIMPLSYMISILVLWLVPLKQRVQHKIMVATEIFNAWSALEVFVVSIIAALFQLQQFAQFMIGDMCDQINPLLEKYVGKEAMRGDTKCFDVVATLESGCWILFVSCAIYLIMGSVLMRFCNRILEKEDRSDSGVSTDSLTPGIYTFCHGRPQTNKELSLTLSSFVGSDWTNEKNFEKRVNVVQFRSHSPEKTPPRAWWMEDAPDYSHLMREERWTELFDMSSWPSGDWTRYLQ</sequence>
<dbReference type="PANTHER" id="PTHR34730">
    <property type="entry name" value="UNNAMED PRODUCT"/>
    <property type="match status" value="1"/>
</dbReference>
<feature type="transmembrane region" description="Helical" evidence="1">
    <location>
        <begin position="971"/>
        <end position="991"/>
    </location>
</feature>
<protein>
    <submittedName>
        <fullName evidence="3">Uncharacterized protein</fullName>
    </submittedName>
</protein>
<keyword evidence="1" id="KW-1133">Transmembrane helix</keyword>
<evidence type="ECO:0000313" key="3">
    <source>
        <dbReference type="EMBL" id="PRP79618.1"/>
    </source>
</evidence>
<keyword evidence="4" id="KW-1185">Reference proteome</keyword>
<feature type="chain" id="PRO_5015103865" evidence="2">
    <location>
        <begin position="21"/>
        <end position="1104"/>
    </location>
</feature>
<dbReference type="AlphaFoldDB" id="A0A2P6N6P2"/>
<feature type="transmembrane region" description="Helical" evidence="1">
    <location>
        <begin position="725"/>
        <end position="745"/>
    </location>
</feature>
<feature type="transmembrane region" description="Helical" evidence="1">
    <location>
        <begin position="862"/>
        <end position="888"/>
    </location>
</feature>
<keyword evidence="1" id="KW-0812">Transmembrane</keyword>
<feature type="signal peptide" evidence="2">
    <location>
        <begin position="1"/>
        <end position="20"/>
    </location>
</feature>
<comment type="caution">
    <text evidence="3">The sequence shown here is derived from an EMBL/GenBank/DDBJ whole genome shotgun (WGS) entry which is preliminary data.</text>
</comment>
<feature type="transmembrane region" description="Helical" evidence="1">
    <location>
        <begin position="794"/>
        <end position="818"/>
    </location>
</feature>
<dbReference type="OrthoDB" id="445675at2759"/>
<dbReference type="GO" id="GO:0008289">
    <property type="term" value="F:lipid binding"/>
    <property type="evidence" value="ECO:0007669"/>
    <property type="project" value="InterPro"/>
</dbReference>
<feature type="transmembrane region" description="Helical" evidence="1">
    <location>
        <begin position="642"/>
        <end position="668"/>
    </location>
</feature>
<dbReference type="InParanoid" id="A0A2P6N6P2"/>
<evidence type="ECO:0000256" key="1">
    <source>
        <dbReference type="SAM" id="Phobius"/>
    </source>
</evidence>
<keyword evidence="1" id="KW-0472">Membrane</keyword>
<feature type="transmembrane region" description="Helical" evidence="1">
    <location>
        <begin position="584"/>
        <end position="610"/>
    </location>
</feature>
<organism evidence="3 4">
    <name type="scientific">Planoprotostelium fungivorum</name>
    <dbReference type="NCBI Taxonomy" id="1890364"/>
    <lineage>
        <taxon>Eukaryota</taxon>
        <taxon>Amoebozoa</taxon>
        <taxon>Evosea</taxon>
        <taxon>Variosea</taxon>
        <taxon>Cavosteliida</taxon>
        <taxon>Cavosteliaceae</taxon>
        <taxon>Planoprotostelium</taxon>
    </lineage>
</organism>
<dbReference type="SUPFAM" id="SSF55394">
    <property type="entry name" value="Bactericidal permeability-increasing protein, BPI"/>
    <property type="match status" value="1"/>
</dbReference>
<proteinExistence type="predicted"/>
<evidence type="ECO:0000313" key="4">
    <source>
        <dbReference type="Proteomes" id="UP000241769"/>
    </source>
</evidence>
<dbReference type="InterPro" id="IPR017943">
    <property type="entry name" value="Bactericidal_perm-incr_a/b_dom"/>
</dbReference>
<feature type="transmembrane region" description="Helical" evidence="1">
    <location>
        <begin position="680"/>
        <end position="705"/>
    </location>
</feature>
<dbReference type="Proteomes" id="UP000241769">
    <property type="component" value="Unassembled WGS sequence"/>
</dbReference>
<dbReference type="PANTHER" id="PTHR34730:SF1">
    <property type="entry name" value="PARAQUAT-INDUCIBLE PROTEIN A"/>
    <property type="match status" value="1"/>
</dbReference>
<dbReference type="InterPro" id="IPR007498">
    <property type="entry name" value="PqiA-like"/>
</dbReference>
<name>A0A2P6N6P2_9EUKA</name>
<feature type="transmembrane region" description="Helical" evidence="1">
    <location>
        <begin position="516"/>
        <end position="537"/>
    </location>
</feature>
<reference evidence="3 4" key="1">
    <citation type="journal article" date="2018" name="Genome Biol. Evol.">
        <title>Multiple Roots of Fruiting Body Formation in Amoebozoa.</title>
        <authorList>
            <person name="Hillmann F."/>
            <person name="Forbes G."/>
            <person name="Novohradska S."/>
            <person name="Ferling I."/>
            <person name="Riege K."/>
            <person name="Groth M."/>
            <person name="Westermann M."/>
            <person name="Marz M."/>
            <person name="Spaller T."/>
            <person name="Winckler T."/>
            <person name="Schaap P."/>
            <person name="Glockner G."/>
        </authorList>
    </citation>
    <scope>NUCLEOTIDE SEQUENCE [LARGE SCALE GENOMIC DNA]</scope>
    <source>
        <strain evidence="3 4">Jena</strain>
    </source>
</reference>
<gene>
    <name evidence="3" type="ORF">PROFUN_12808</name>
</gene>
<dbReference type="Gene3D" id="3.15.10.10">
    <property type="entry name" value="Bactericidal permeability-increasing protein, domain 1"/>
    <property type="match status" value="1"/>
</dbReference>
<dbReference type="Pfam" id="PF04403">
    <property type="entry name" value="PqiA"/>
    <property type="match status" value="2"/>
</dbReference>